<dbReference type="CDD" id="cd00009">
    <property type="entry name" value="AAA"/>
    <property type="match status" value="1"/>
</dbReference>
<comment type="caution">
    <text evidence="9">Lacks conserved residue(s) required for the propagation of feature annotation.</text>
</comment>
<keyword evidence="8 9" id="KW-0234">DNA repair</keyword>
<evidence type="ECO:0000256" key="3">
    <source>
        <dbReference type="ARBA" id="ARBA00022763"/>
    </source>
</evidence>
<feature type="region of interest" description="Head domain (RuvB-H)" evidence="9">
    <location>
        <begin position="257"/>
        <end position="349"/>
    </location>
</feature>
<dbReference type="InterPro" id="IPR036388">
    <property type="entry name" value="WH-like_DNA-bd_sf"/>
</dbReference>
<proteinExistence type="inferred from homology"/>
<feature type="binding site" evidence="9">
    <location>
        <position position="220"/>
    </location>
    <ligand>
        <name>ATP</name>
        <dbReference type="ChEBI" id="CHEBI:30616"/>
    </ligand>
</feature>
<dbReference type="GO" id="GO:0006281">
    <property type="term" value="P:DNA repair"/>
    <property type="evidence" value="ECO:0007669"/>
    <property type="project" value="UniProtKB-UniRule"/>
</dbReference>
<dbReference type="NCBIfam" id="NF000868">
    <property type="entry name" value="PRK00080.1"/>
    <property type="match status" value="1"/>
</dbReference>
<evidence type="ECO:0000259" key="11">
    <source>
        <dbReference type="SMART" id="SM00382"/>
    </source>
</evidence>
<comment type="subcellular location">
    <subcellularLocation>
        <location evidence="9">Cytoplasm</location>
    </subcellularLocation>
</comment>
<dbReference type="InterPro" id="IPR027417">
    <property type="entry name" value="P-loop_NTPase"/>
</dbReference>
<evidence type="ECO:0000256" key="4">
    <source>
        <dbReference type="ARBA" id="ARBA00022801"/>
    </source>
</evidence>
<feature type="binding site" evidence="9">
    <location>
        <begin position="130"/>
        <end position="132"/>
    </location>
    <ligand>
        <name>ATP</name>
        <dbReference type="ChEBI" id="CHEBI:30616"/>
    </ligand>
</feature>
<dbReference type="GO" id="GO:0005524">
    <property type="term" value="F:ATP binding"/>
    <property type="evidence" value="ECO:0007669"/>
    <property type="project" value="UniProtKB-UniRule"/>
</dbReference>
<feature type="binding site" evidence="9">
    <location>
        <position position="312"/>
    </location>
    <ligand>
        <name>DNA</name>
        <dbReference type="ChEBI" id="CHEBI:16991"/>
    </ligand>
</feature>
<accession>A0A1G6MWS6</accession>
<evidence type="ECO:0000256" key="1">
    <source>
        <dbReference type="ARBA" id="ARBA00022490"/>
    </source>
</evidence>
<dbReference type="InterPro" id="IPR008823">
    <property type="entry name" value="RuvB_wg_C"/>
</dbReference>
<evidence type="ECO:0000313" key="13">
    <source>
        <dbReference type="Proteomes" id="UP000198943"/>
    </source>
</evidence>
<dbReference type="InterPro" id="IPR008824">
    <property type="entry name" value="RuvB-like_N"/>
</dbReference>
<keyword evidence="13" id="KW-1185">Reference proteome</keyword>
<dbReference type="PANTHER" id="PTHR42848">
    <property type="match status" value="1"/>
</dbReference>
<comment type="similarity">
    <text evidence="9">Belongs to the RuvB family.</text>
</comment>
<dbReference type="EC" id="3.6.4.-" evidence="9"/>
<keyword evidence="2 9" id="KW-0547">Nucleotide-binding</keyword>
<comment type="subunit">
    <text evidence="9">Homohexamer. Forms an RuvA(8)-RuvB(12)-Holliday junction (HJ) complex. HJ DNA is sandwiched between 2 RuvA tetramers; dsDNA enters through RuvA and exits via RuvB. An RuvB hexamer assembles on each DNA strand where it exits the tetramer. Each RuvB hexamer is contacted by two RuvA subunits (via domain III) on 2 adjacent RuvB subunits; this complex drives branch migration. In the full resolvosome a probable DNA-RuvA(4)-RuvB(12)-RuvC(2) complex forms which resolves the HJ.</text>
</comment>
<evidence type="ECO:0000256" key="9">
    <source>
        <dbReference type="HAMAP-Rule" id="MF_00016"/>
    </source>
</evidence>
<dbReference type="Proteomes" id="UP000198943">
    <property type="component" value="Unassembled WGS sequence"/>
</dbReference>
<dbReference type="HAMAP" id="MF_00016">
    <property type="entry name" value="DNA_HJ_migration_RuvB"/>
    <property type="match status" value="1"/>
</dbReference>
<keyword evidence="6 9" id="KW-0238">DNA-binding</keyword>
<evidence type="ECO:0000256" key="6">
    <source>
        <dbReference type="ARBA" id="ARBA00023125"/>
    </source>
</evidence>
<dbReference type="InterPro" id="IPR004605">
    <property type="entry name" value="DNA_helicase_Holl-junc_RuvB"/>
</dbReference>
<feature type="binding site" evidence="9">
    <location>
        <position position="23"/>
    </location>
    <ligand>
        <name>ATP</name>
        <dbReference type="ChEBI" id="CHEBI:30616"/>
    </ligand>
</feature>
<comment type="function">
    <text evidence="9">The RuvA-RuvB-RuvC complex processes Holliday junction (HJ) DNA during genetic recombination and DNA repair, while the RuvA-RuvB complex plays an important role in the rescue of blocked DNA replication forks via replication fork reversal (RFR). RuvA specifically binds to HJ cruciform DNA, conferring on it an open structure. The RuvB hexamer acts as an ATP-dependent pump, pulling dsDNA into and through the RuvAB complex. RuvB forms 2 homohexamers on either side of HJ DNA bound by 1 or 2 RuvA tetramers; 4 subunits per hexamer contact DNA at a time. Coordinated motions by a converter formed by DNA-disengaged RuvB subunits stimulates ATP hydrolysis and nucleotide exchange. Immobilization of the converter enables RuvB to convert the ATP-contained energy into a lever motion, pulling 2 nucleotides of DNA out of the RuvA tetramer per ATP hydrolyzed, thus driving DNA branch migration. The RuvB motors rotate together with the DNA substrate, which together with the progressing nucleotide cycle form the mechanistic basis for DNA recombination by continuous HJ branch migration. Branch migration allows RuvC to scan DNA until it finds its consensus sequence, where it cleaves and resolves cruciform DNA.</text>
</comment>
<dbReference type="GO" id="GO:0009378">
    <property type="term" value="F:four-way junction helicase activity"/>
    <property type="evidence" value="ECO:0007669"/>
    <property type="project" value="InterPro"/>
</dbReference>
<feature type="compositionally biased region" description="Basic and acidic residues" evidence="10">
    <location>
        <begin position="339"/>
        <end position="349"/>
    </location>
</feature>
<dbReference type="SUPFAM" id="SSF52540">
    <property type="entry name" value="P-loop containing nucleoside triphosphate hydrolases"/>
    <property type="match status" value="1"/>
</dbReference>
<dbReference type="OrthoDB" id="9804478at2"/>
<dbReference type="InterPro" id="IPR036390">
    <property type="entry name" value="WH_DNA-bd_sf"/>
</dbReference>
<dbReference type="Gene3D" id="1.10.10.10">
    <property type="entry name" value="Winged helix-like DNA-binding domain superfamily/Winged helix DNA-binding domain"/>
    <property type="match status" value="1"/>
</dbReference>
<dbReference type="NCBIfam" id="TIGR00635">
    <property type="entry name" value="ruvB"/>
    <property type="match status" value="1"/>
</dbReference>
<evidence type="ECO:0000256" key="5">
    <source>
        <dbReference type="ARBA" id="ARBA00022840"/>
    </source>
</evidence>
<feature type="region of interest" description="Small ATPAse domain (RuvB-S)" evidence="9">
    <location>
        <begin position="184"/>
        <end position="254"/>
    </location>
</feature>
<evidence type="ECO:0000256" key="10">
    <source>
        <dbReference type="SAM" id="MobiDB-lite"/>
    </source>
</evidence>
<keyword evidence="1 9" id="KW-0963">Cytoplasm</keyword>
<keyword evidence="12" id="KW-0347">Helicase</keyword>
<feature type="binding site" evidence="9">
    <location>
        <position position="67"/>
    </location>
    <ligand>
        <name>ATP</name>
        <dbReference type="ChEBI" id="CHEBI:30616"/>
    </ligand>
</feature>
<feature type="binding site" evidence="9">
    <location>
        <position position="68"/>
    </location>
    <ligand>
        <name>ATP</name>
        <dbReference type="ChEBI" id="CHEBI:30616"/>
    </ligand>
</feature>
<keyword evidence="5 9" id="KW-0067">ATP-binding</keyword>
<dbReference type="InterPro" id="IPR003593">
    <property type="entry name" value="AAA+_ATPase"/>
</dbReference>
<dbReference type="AlphaFoldDB" id="A0A1G6MWS6"/>
<dbReference type="Gene3D" id="3.40.50.300">
    <property type="entry name" value="P-loop containing nucleotide triphosphate hydrolases"/>
    <property type="match status" value="1"/>
</dbReference>
<feature type="binding site" evidence="9">
    <location>
        <position position="22"/>
    </location>
    <ligand>
        <name>ATP</name>
        <dbReference type="ChEBI" id="CHEBI:30616"/>
    </ligand>
</feature>
<dbReference type="PANTHER" id="PTHR42848:SF1">
    <property type="entry name" value="HOLLIDAY JUNCTION BRANCH MIGRATION COMPLEX SUBUNIT RUVB"/>
    <property type="match status" value="1"/>
</dbReference>
<dbReference type="GO" id="GO:0000400">
    <property type="term" value="F:four-way junction DNA binding"/>
    <property type="evidence" value="ECO:0007669"/>
    <property type="project" value="UniProtKB-UniRule"/>
</dbReference>
<dbReference type="InterPro" id="IPR041445">
    <property type="entry name" value="AAA_lid_4"/>
</dbReference>
<feature type="region of interest" description="Disordered" evidence="10">
    <location>
        <begin position="330"/>
        <end position="349"/>
    </location>
</feature>
<gene>
    <name evidence="9" type="primary">ruvB</name>
    <name evidence="12" type="ORF">SAMN04487864_11118</name>
</gene>
<dbReference type="Pfam" id="PF05491">
    <property type="entry name" value="WHD_RuvB"/>
    <property type="match status" value="1"/>
</dbReference>
<dbReference type="Pfam" id="PF17864">
    <property type="entry name" value="AAA_lid_4"/>
    <property type="match status" value="1"/>
</dbReference>
<evidence type="ECO:0000256" key="8">
    <source>
        <dbReference type="ARBA" id="ARBA00023204"/>
    </source>
</evidence>
<keyword evidence="3 9" id="KW-0227">DNA damage</keyword>
<dbReference type="RefSeq" id="WP_093730739.1">
    <property type="nucleotide sequence ID" value="NZ_FMYW01000011.1"/>
</dbReference>
<dbReference type="GO" id="GO:0048476">
    <property type="term" value="C:Holliday junction resolvase complex"/>
    <property type="evidence" value="ECO:0007669"/>
    <property type="project" value="UniProtKB-UniRule"/>
</dbReference>
<feature type="binding site" evidence="9">
    <location>
        <position position="68"/>
    </location>
    <ligand>
        <name>Mg(2+)</name>
        <dbReference type="ChEBI" id="CHEBI:18420"/>
    </ligand>
</feature>
<dbReference type="Gene3D" id="1.10.8.60">
    <property type="match status" value="1"/>
</dbReference>
<evidence type="ECO:0000313" key="12">
    <source>
        <dbReference type="EMBL" id="SDC60058.1"/>
    </source>
</evidence>
<dbReference type="SMART" id="SM00382">
    <property type="entry name" value="AAA"/>
    <property type="match status" value="1"/>
</dbReference>
<organism evidence="12 13">
    <name type="scientific">Succiniclasticum ruminis</name>
    <dbReference type="NCBI Taxonomy" id="40841"/>
    <lineage>
        <taxon>Bacteria</taxon>
        <taxon>Bacillati</taxon>
        <taxon>Bacillota</taxon>
        <taxon>Negativicutes</taxon>
        <taxon>Acidaminococcales</taxon>
        <taxon>Acidaminococcaceae</taxon>
        <taxon>Succiniclasticum</taxon>
    </lineage>
</organism>
<sequence>MNFDDRLVTSEVMESDREQYSLRPRTLEEYIGQDKVKQNISVFIEAALRRNEALDHVLLFGPPGLGKTTLANIIANELHVNMRVTSGPAIMRQGDLAAILSTLSEGEVLFIDEIHRLPKAVEEILYSAMEDYQLDIVIGKGPGAQNVRLPLPRFTLIGATTRLGSLAAPLRDRFGVQCRLEFYQPEQLRIIVNKSAEKLAVQITPEGALEIARRSRGTPRVANRLLKRVRDFAQVLGQNAIDQKLADQALSRLEVDRYGLDQNDRRILNTIVKNYEGGPVGVDTIAAAVSEEAGTIEDVVEPYLMQLGLLQRTPRGRVATKETYRYLGIPCPDENDTGQTREGKKHDVL</sequence>
<evidence type="ECO:0000256" key="7">
    <source>
        <dbReference type="ARBA" id="ARBA00023172"/>
    </source>
</evidence>
<dbReference type="EMBL" id="FMYW01000011">
    <property type="protein sequence ID" value="SDC60058.1"/>
    <property type="molecule type" value="Genomic_DNA"/>
</dbReference>
<dbReference type="Pfam" id="PF05496">
    <property type="entry name" value="RuvB_N"/>
    <property type="match status" value="1"/>
</dbReference>
<protein>
    <recommendedName>
        <fullName evidence="9">Holliday junction branch migration complex subunit RuvB</fullName>
        <ecNumber evidence="9">3.6.4.-</ecNumber>
    </recommendedName>
</protein>
<feature type="binding site" evidence="9">
    <location>
        <position position="173"/>
    </location>
    <ligand>
        <name>ATP</name>
        <dbReference type="ChEBI" id="CHEBI:30616"/>
    </ligand>
</feature>
<keyword evidence="7 9" id="KW-0233">DNA recombination</keyword>
<feature type="domain" description="AAA+ ATPase" evidence="11">
    <location>
        <begin position="53"/>
        <end position="186"/>
    </location>
</feature>
<evidence type="ECO:0000256" key="2">
    <source>
        <dbReference type="ARBA" id="ARBA00022741"/>
    </source>
</evidence>
<dbReference type="GO" id="GO:0006310">
    <property type="term" value="P:DNA recombination"/>
    <property type="evidence" value="ECO:0007669"/>
    <property type="project" value="UniProtKB-UniRule"/>
</dbReference>
<feature type="binding site" evidence="9">
    <location>
        <position position="317"/>
    </location>
    <ligand>
        <name>DNA</name>
        <dbReference type="ChEBI" id="CHEBI:16991"/>
    </ligand>
</feature>
<feature type="binding site" evidence="9">
    <location>
        <position position="183"/>
    </location>
    <ligand>
        <name>ATP</name>
        <dbReference type="ChEBI" id="CHEBI:30616"/>
    </ligand>
</feature>
<feature type="binding site" evidence="9">
    <location>
        <position position="64"/>
    </location>
    <ligand>
        <name>ATP</name>
        <dbReference type="ChEBI" id="CHEBI:30616"/>
    </ligand>
</feature>
<reference evidence="13" key="1">
    <citation type="submission" date="2016-10" db="EMBL/GenBank/DDBJ databases">
        <authorList>
            <person name="Varghese N."/>
            <person name="Submissions S."/>
        </authorList>
    </citation>
    <scope>NUCLEOTIDE SEQUENCE [LARGE SCALE GENOMIC DNA]</scope>
    <source>
        <strain evidence="13">DSM 11005</strain>
    </source>
</reference>
<feature type="binding site" evidence="9">
    <location>
        <position position="69"/>
    </location>
    <ligand>
        <name>ATP</name>
        <dbReference type="ChEBI" id="CHEBI:30616"/>
    </ligand>
</feature>
<dbReference type="SUPFAM" id="SSF46785">
    <property type="entry name" value="Winged helix' DNA-binding domain"/>
    <property type="match status" value="1"/>
</dbReference>
<dbReference type="GO" id="GO:0016887">
    <property type="term" value="F:ATP hydrolysis activity"/>
    <property type="evidence" value="ECO:0007669"/>
    <property type="project" value="RHEA"/>
</dbReference>
<name>A0A1G6MWS6_9FIRM</name>
<dbReference type="GO" id="GO:0005737">
    <property type="term" value="C:cytoplasm"/>
    <property type="evidence" value="ECO:0007669"/>
    <property type="project" value="UniProtKB-SubCell"/>
</dbReference>
<comment type="domain">
    <text evidence="9">Has 3 domains, the large (RuvB-L) and small ATPase (RuvB-S) domains and the C-terminal head (RuvB-H) domain. The head domain binds DNA, while the ATPase domains jointly bind ATP, ADP or are empty depending on the state of the subunit in the translocation cycle. During a single DNA translocation step the structure of each domain remains the same, but their relative positions change.</text>
</comment>
<comment type="catalytic activity">
    <reaction evidence="9">
        <text>ATP + H2O = ADP + phosphate + H(+)</text>
        <dbReference type="Rhea" id="RHEA:13065"/>
        <dbReference type="ChEBI" id="CHEBI:15377"/>
        <dbReference type="ChEBI" id="CHEBI:15378"/>
        <dbReference type="ChEBI" id="CHEBI:30616"/>
        <dbReference type="ChEBI" id="CHEBI:43474"/>
        <dbReference type="ChEBI" id="CHEBI:456216"/>
    </reaction>
</comment>
<keyword evidence="4 9" id="KW-0378">Hydrolase</keyword>